<dbReference type="AlphaFoldDB" id="A0AAQ3M382"/>
<sequence length="335" mass="34624">MKASVLSGLAVASGTHALVARGGSCCFGLTANGGPGGKVAQLIDGQNRIGQTNLPTPGKFCMNNGQIIDGQNRGCILTPPTTQLQCDVGAKPDGGFAVGCDGSFTHNGDATFYSCPTGDHDGWNIYTTPVAGQDKCVKITLNADSCHSGCAPPPAPKPTPAPAPSPAPAPASDGCPRDLTGSYEFPHLIVPVDSANPNKAAGTSYFGDVEGTVGSIFNFDIPASDSGKTCTLEFLFPKQNQLQTSSYKFSGSGKVKLSLLDNPATQQTSYSNMGNKKDAGEFTFTPGSATTIATYPCSQVAGKRIGVLVEPVGDTCLNYFQDYNPCPIGMYIQTA</sequence>
<keyword evidence="5" id="KW-1185">Reference proteome</keyword>
<organism evidence="4 5">
    <name type="scientific">Acrodontium crateriforme</name>
    <dbReference type="NCBI Taxonomy" id="150365"/>
    <lineage>
        <taxon>Eukaryota</taxon>
        <taxon>Fungi</taxon>
        <taxon>Dikarya</taxon>
        <taxon>Ascomycota</taxon>
        <taxon>Pezizomycotina</taxon>
        <taxon>Dothideomycetes</taxon>
        <taxon>Dothideomycetidae</taxon>
        <taxon>Mycosphaerellales</taxon>
        <taxon>Teratosphaeriaceae</taxon>
        <taxon>Acrodontium</taxon>
    </lineage>
</organism>
<evidence type="ECO:0000313" key="5">
    <source>
        <dbReference type="Proteomes" id="UP001303373"/>
    </source>
</evidence>
<proteinExistence type="predicted"/>
<feature type="compositionally biased region" description="Pro residues" evidence="1">
    <location>
        <begin position="151"/>
        <end position="169"/>
    </location>
</feature>
<dbReference type="InterPro" id="IPR018620">
    <property type="entry name" value="Ubiquitin3-bd_protein_But2_C"/>
</dbReference>
<evidence type="ECO:0000313" key="4">
    <source>
        <dbReference type="EMBL" id="WPG97661.1"/>
    </source>
</evidence>
<dbReference type="Pfam" id="PF09792">
    <property type="entry name" value="But2"/>
    <property type="match status" value="1"/>
</dbReference>
<name>A0AAQ3M382_9PEZI</name>
<dbReference type="Pfam" id="PF22799">
    <property type="entry name" value="PIR1-like_C"/>
    <property type="match status" value="1"/>
</dbReference>
<dbReference type="PANTHER" id="PTHR39613:SF1">
    <property type="entry name" value="ANCHORED CELL WALL PROTEIN, PUTATIVE (AFU_ORTHOLOGUE AFUA_4G08960)-RELATED"/>
    <property type="match status" value="1"/>
</dbReference>
<feature type="domain" description="Ubiquitin 3 binding protein But2 C-terminal" evidence="2">
    <location>
        <begin position="184"/>
        <end position="325"/>
    </location>
</feature>
<dbReference type="EMBL" id="CP138580">
    <property type="protein sequence ID" value="WPG97661.1"/>
    <property type="molecule type" value="Genomic_DNA"/>
</dbReference>
<evidence type="ECO:0000259" key="3">
    <source>
        <dbReference type="Pfam" id="PF22799"/>
    </source>
</evidence>
<dbReference type="InterPro" id="IPR054508">
    <property type="entry name" value="PIR1-like_C"/>
</dbReference>
<reference evidence="4 5" key="1">
    <citation type="submission" date="2023-11" db="EMBL/GenBank/DDBJ databases">
        <title>An acidophilic fungus is an integral part of prey digestion in a carnivorous sundew plant.</title>
        <authorList>
            <person name="Tsai I.J."/>
        </authorList>
    </citation>
    <scope>NUCLEOTIDE SEQUENCE [LARGE SCALE GENOMIC DNA]</scope>
    <source>
        <strain evidence="4">169a</strain>
    </source>
</reference>
<protein>
    <recommendedName>
        <fullName evidence="6">Ubiquitin 3 binding protein But2 C-terminal domain-containing protein</fullName>
    </recommendedName>
</protein>
<feature type="domain" description="Cell wall mannoprotein PIR1-like C-terminal" evidence="3">
    <location>
        <begin position="65"/>
        <end position="139"/>
    </location>
</feature>
<evidence type="ECO:0000259" key="2">
    <source>
        <dbReference type="Pfam" id="PF09792"/>
    </source>
</evidence>
<gene>
    <name evidence="4" type="ORF">R9X50_00044100</name>
</gene>
<evidence type="ECO:0000256" key="1">
    <source>
        <dbReference type="SAM" id="MobiDB-lite"/>
    </source>
</evidence>
<accession>A0AAQ3M382</accession>
<dbReference type="PANTHER" id="PTHR39613">
    <property type="entry name" value="ANCHORED CELL WALL PROTEIN, PUTATIVE (AFU_ORTHOLOGUE AFUA_4G08960)-RELATED"/>
    <property type="match status" value="1"/>
</dbReference>
<evidence type="ECO:0008006" key="6">
    <source>
        <dbReference type="Google" id="ProtNLM"/>
    </source>
</evidence>
<dbReference type="Proteomes" id="UP001303373">
    <property type="component" value="Chromosome 1"/>
</dbReference>
<feature type="region of interest" description="Disordered" evidence="1">
    <location>
        <begin position="151"/>
        <end position="176"/>
    </location>
</feature>